<reference evidence="2" key="1">
    <citation type="submission" date="2021-05" db="EMBL/GenBank/DDBJ databases">
        <title>Genomic insights into ecological role and evolution of a novel Thermoplasmata order Candidatus Sysuiplasmatales.</title>
        <authorList>
            <person name="Yuan Y."/>
        </authorList>
    </citation>
    <scope>NUCLEOTIDE SEQUENCE</scope>
    <source>
        <strain evidence="2">TUT19-bin139</strain>
        <strain evidence="1">YP2-bin.285</strain>
    </source>
</reference>
<dbReference type="SUPFAM" id="SSF50249">
    <property type="entry name" value="Nucleic acid-binding proteins"/>
    <property type="match status" value="1"/>
</dbReference>
<dbReference type="Proteomes" id="UP000750197">
    <property type="component" value="Unassembled WGS sequence"/>
</dbReference>
<proteinExistence type="predicted"/>
<dbReference type="AlphaFoldDB" id="A0A8J7YPW5"/>
<evidence type="ECO:0000313" key="1">
    <source>
        <dbReference type="EMBL" id="MBX8632107.1"/>
    </source>
</evidence>
<protein>
    <recommendedName>
        <fullName evidence="4">DUF35 domain-containing protein</fullName>
    </recommendedName>
</protein>
<evidence type="ECO:0000313" key="3">
    <source>
        <dbReference type="Proteomes" id="UP000750197"/>
    </source>
</evidence>
<accession>A0A8J7YPW5</accession>
<gene>
    <name evidence="1" type="ORF">J9259_06285</name>
    <name evidence="2" type="ORF">KIY12_08365</name>
</gene>
<dbReference type="EMBL" id="JAHEAC010000091">
    <property type="protein sequence ID" value="MBX8644718.1"/>
    <property type="molecule type" value="Genomic_DNA"/>
</dbReference>
<dbReference type="Proteomes" id="UP000716004">
    <property type="component" value="Unassembled WGS sequence"/>
</dbReference>
<dbReference type="EMBL" id="JAGVSJ010000014">
    <property type="protein sequence ID" value="MBX8632107.1"/>
    <property type="molecule type" value="Genomic_DNA"/>
</dbReference>
<evidence type="ECO:0008006" key="4">
    <source>
        <dbReference type="Google" id="ProtNLM"/>
    </source>
</evidence>
<name>A0A8J7YPW5_9ARCH</name>
<comment type="caution">
    <text evidence="2">The sequence shown here is derived from an EMBL/GenBank/DDBJ whole genome shotgun (WGS) entry which is preliminary data.</text>
</comment>
<organism evidence="2 3">
    <name type="scientific">Candidatus Sysuiplasma superficiale</name>
    <dbReference type="NCBI Taxonomy" id="2823368"/>
    <lineage>
        <taxon>Archaea</taxon>
        <taxon>Methanobacteriati</taxon>
        <taxon>Thermoplasmatota</taxon>
        <taxon>Thermoplasmata</taxon>
        <taxon>Candidatus Sysuiplasmatales</taxon>
        <taxon>Candidatus Sysuiplasmataceae</taxon>
        <taxon>Candidatus Sysuiplasma</taxon>
    </lineage>
</organism>
<evidence type="ECO:0000313" key="2">
    <source>
        <dbReference type="EMBL" id="MBX8644718.1"/>
    </source>
</evidence>
<dbReference type="InterPro" id="IPR012340">
    <property type="entry name" value="NA-bd_OB-fold"/>
</dbReference>
<sequence>MKIFRCKGCGYCTFERRAVCPLCAGVEFDETESGPLQKVAEATLFVTPSGFGESYSIELLRSGKTLVLRRVETERV</sequence>